<dbReference type="Proteomes" id="UP000559256">
    <property type="component" value="Unassembled WGS sequence"/>
</dbReference>
<keyword evidence="7" id="KW-0326">Glycosidase</keyword>
<reference evidence="12 13" key="1">
    <citation type="journal article" date="2020" name="ISME J.">
        <title>Uncovering the hidden diversity of litter-decomposition mechanisms in mushroom-forming fungi.</title>
        <authorList>
            <person name="Floudas D."/>
            <person name="Bentzer J."/>
            <person name="Ahren D."/>
            <person name="Johansson T."/>
            <person name="Persson P."/>
            <person name="Tunlid A."/>
        </authorList>
    </citation>
    <scope>NUCLEOTIDE SEQUENCE [LARGE SCALE GENOMIC DNA]</scope>
    <source>
        <strain evidence="12 13">CBS 291.85</strain>
    </source>
</reference>
<dbReference type="PANTHER" id="PTHR39730">
    <property type="entry name" value="ENDOGLUCANASE 1"/>
    <property type="match status" value="1"/>
</dbReference>
<evidence type="ECO:0000256" key="4">
    <source>
        <dbReference type="ARBA" id="ARBA00022801"/>
    </source>
</evidence>
<feature type="domain" description="Glycosyl hydrolases family 45 active site" evidence="11">
    <location>
        <begin position="22"/>
        <end position="33"/>
    </location>
</feature>
<dbReference type="OrthoDB" id="10035502at2759"/>
<evidence type="ECO:0000313" key="13">
    <source>
        <dbReference type="Proteomes" id="UP000559256"/>
    </source>
</evidence>
<comment type="catalytic activity">
    <reaction evidence="1 9">
        <text>Endohydrolysis of (1-&gt;4)-beta-D-glucosidic linkages in cellulose, lichenin and cereal beta-D-glucans.</text>
        <dbReference type="EC" id="3.2.1.4"/>
    </reaction>
</comment>
<keyword evidence="5" id="KW-0136">Cellulose degradation</keyword>
<evidence type="ECO:0000313" key="12">
    <source>
        <dbReference type="EMBL" id="KAF5367134.1"/>
    </source>
</evidence>
<dbReference type="InterPro" id="IPR000334">
    <property type="entry name" value="Glyco_hydro_45"/>
</dbReference>
<dbReference type="PANTHER" id="PTHR39730:SF1">
    <property type="entry name" value="ENDOGLUCANASE 1"/>
    <property type="match status" value="1"/>
</dbReference>
<dbReference type="GO" id="GO:0030245">
    <property type="term" value="P:cellulose catabolic process"/>
    <property type="evidence" value="ECO:0007669"/>
    <property type="project" value="UniProtKB-KW"/>
</dbReference>
<dbReference type="EC" id="3.2.1.4" evidence="3 9"/>
<keyword evidence="8" id="KW-0624">Polysaccharide degradation</keyword>
<protein>
    <recommendedName>
        <fullName evidence="3 9">Cellulase</fullName>
        <ecNumber evidence="3 9">3.2.1.4</ecNumber>
    </recommendedName>
</protein>
<evidence type="ECO:0000259" key="11">
    <source>
        <dbReference type="PROSITE" id="PS01140"/>
    </source>
</evidence>
<keyword evidence="4" id="KW-0378">Hydrolase</keyword>
<accession>A0A8H5LRV7</accession>
<dbReference type="SUPFAM" id="SSF50685">
    <property type="entry name" value="Barwin-like endoglucanases"/>
    <property type="match status" value="1"/>
</dbReference>
<evidence type="ECO:0000256" key="7">
    <source>
        <dbReference type="ARBA" id="ARBA00023295"/>
    </source>
</evidence>
<feature type="chain" id="PRO_5034111887" description="Cellulase" evidence="10">
    <location>
        <begin position="17"/>
        <end position="220"/>
    </location>
</feature>
<evidence type="ECO:0000256" key="5">
    <source>
        <dbReference type="ARBA" id="ARBA00023001"/>
    </source>
</evidence>
<dbReference type="InterPro" id="IPR036908">
    <property type="entry name" value="RlpA-like_sf"/>
</dbReference>
<name>A0A8H5LRV7_9AGAR</name>
<dbReference type="GO" id="GO:0008810">
    <property type="term" value="F:cellulase activity"/>
    <property type="evidence" value="ECO:0007669"/>
    <property type="project" value="UniProtKB-EC"/>
</dbReference>
<keyword evidence="10" id="KW-0732">Signal</keyword>
<comment type="caution">
    <text evidence="12">The sequence shown here is derived from an EMBL/GenBank/DDBJ whole genome shotgun (WGS) entry which is preliminary data.</text>
</comment>
<sequence>MIPLLAVSLLALGASGQTTGVTTRYWDCCKPSCSWNDKASVTQPVLTCDASGNTLTDPNVKSGCDGGSAFTCTNMSPFAVDDNTAYGFAAVSIAGSTEAAWCCACYQLTFTDGPIAGKTMTVQATNTGGDLGSNHFDILMPGGGVGIFTNGCPAQFGSWNGGQQYGGVSSREECSNLPASLVEGCQFRFDWFEGADNPGVTFQEVSCPAELTSISGCQRL</sequence>
<evidence type="ECO:0000256" key="8">
    <source>
        <dbReference type="ARBA" id="ARBA00023326"/>
    </source>
</evidence>
<organism evidence="12 13">
    <name type="scientific">Tetrapyrgos nigripes</name>
    <dbReference type="NCBI Taxonomy" id="182062"/>
    <lineage>
        <taxon>Eukaryota</taxon>
        <taxon>Fungi</taxon>
        <taxon>Dikarya</taxon>
        <taxon>Basidiomycota</taxon>
        <taxon>Agaricomycotina</taxon>
        <taxon>Agaricomycetes</taxon>
        <taxon>Agaricomycetidae</taxon>
        <taxon>Agaricales</taxon>
        <taxon>Marasmiineae</taxon>
        <taxon>Marasmiaceae</taxon>
        <taxon>Tetrapyrgos</taxon>
    </lineage>
</organism>
<evidence type="ECO:0000256" key="9">
    <source>
        <dbReference type="PROSITE-ProRule" id="PRU10069"/>
    </source>
</evidence>
<feature type="active site" description="Nucleophile" evidence="9">
    <location>
        <position position="27"/>
    </location>
</feature>
<dbReference type="InterPro" id="IPR052288">
    <property type="entry name" value="GH45_Enzymes"/>
</dbReference>
<evidence type="ECO:0000256" key="1">
    <source>
        <dbReference type="ARBA" id="ARBA00000966"/>
    </source>
</evidence>
<feature type="signal peptide" evidence="10">
    <location>
        <begin position="1"/>
        <end position="16"/>
    </location>
</feature>
<keyword evidence="13" id="KW-1185">Reference proteome</keyword>
<dbReference type="AlphaFoldDB" id="A0A8H5LRV7"/>
<evidence type="ECO:0000256" key="3">
    <source>
        <dbReference type="ARBA" id="ARBA00012601"/>
    </source>
</evidence>
<proteinExistence type="inferred from homology"/>
<keyword evidence="6" id="KW-0119">Carbohydrate metabolism</keyword>
<evidence type="ECO:0000256" key="10">
    <source>
        <dbReference type="SAM" id="SignalP"/>
    </source>
</evidence>
<dbReference type="Pfam" id="PF02015">
    <property type="entry name" value="Glyco_hydro_45"/>
    <property type="match status" value="1"/>
</dbReference>
<dbReference type="EMBL" id="JAACJM010000020">
    <property type="protein sequence ID" value="KAF5367134.1"/>
    <property type="molecule type" value="Genomic_DNA"/>
</dbReference>
<dbReference type="Gene3D" id="2.40.40.10">
    <property type="entry name" value="RlpA-like domain"/>
    <property type="match status" value="1"/>
</dbReference>
<gene>
    <name evidence="12" type="ORF">D9758_003879</name>
</gene>
<evidence type="ECO:0000256" key="2">
    <source>
        <dbReference type="ARBA" id="ARBA00007793"/>
    </source>
</evidence>
<dbReference type="PROSITE" id="PS01140">
    <property type="entry name" value="GLYCOSYL_HYDROL_F45"/>
    <property type="match status" value="1"/>
</dbReference>
<evidence type="ECO:0000256" key="6">
    <source>
        <dbReference type="ARBA" id="ARBA00023277"/>
    </source>
</evidence>
<dbReference type="CDD" id="cd22278">
    <property type="entry name" value="DPBB_GH45_endoglucanase"/>
    <property type="match status" value="1"/>
</dbReference>
<comment type="similarity">
    <text evidence="2">Belongs to the glycosyl hydrolase 45 (cellulase K) family.</text>
</comment>